<gene>
    <name evidence="7" type="ORF">F4560_003167</name>
</gene>
<dbReference type="SUPFAM" id="SSF48498">
    <property type="entry name" value="Tetracyclin repressor-like, C-terminal domain"/>
    <property type="match status" value="1"/>
</dbReference>
<dbReference type="Pfam" id="PF00440">
    <property type="entry name" value="TetR_N"/>
    <property type="match status" value="1"/>
</dbReference>
<keyword evidence="1" id="KW-0805">Transcription regulation</keyword>
<feature type="region of interest" description="Disordered" evidence="5">
    <location>
        <begin position="1"/>
        <end position="20"/>
    </location>
</feature>
<dbReference type="AlphaFoldDB" id="A0A7W9M0X6"/>
<evidence type="ECO:0000259" key="6">
    <source>
        <dbReference type="PROSITE" id="PS50977"/>
    </source>
</evidence>
<dbReference type="Proteomes" id="UP000552097">
    <property type="component" value="Unassembled WGS sequence"/>
</dbReference>
<name>A0A7W9M0X6_9PSEU</name>
<organism evidence="7 8">
    <name type="scientific">Saccharothrix ecbatanensis</name>
    <dbReference type="NCBI Taxonomy" id="1105145"/>
    <lineage>
        <taxon>Bacteria</taxon>
        <taxon>Bacillati</taxon>
        <taxon>Actinomycetota</taxon>
        <taxon>Actinomycetes</taxon>
        <taxon>Pseudonocardiales</taxon>
        <taxon>Pseudonocardiaceae</taxon>
        <taxon>Saccharothrix</taxon>
    </lineage>
</organism>
<dbReference type="GO" id="GO:0003700">
    <property type="term" value="F:DNA-binding transcription factor activity"/>
    <property type="evidence" value="ECO:0007669"/>
    <property type="project" value="TreeGrafter"/>
</dbReference>
<dbReference type="Gene3D" id="1.10.10.60">
    <property type="entry name" value="Homeodomain-like"/>
    <property type="match status" value="1"/>
</dbReference>
<feature type="domain" description="HTH tetR-type" evidence="6">
    <location>
        <begin position="17"/>
        <end position="77"/>
    </location>
</feature>
<dbReference type="EMBL" id="JACHMO010000001">
    <property type="protein sequence ID" value="MBB5803399.1"/>
    <property type="molecule type" value="Genomic_DNA"/>
</dbReference>
<dbReference type="SUPFAM" id="SSF46689">
    <property type="entry name" value="Homeodomain-like"/>
    <property type="match status" value="1"/>
</dbReference>
<evidence type="ECO:0000256" key="5">
    <source>
        <dbReference type="SAM" id="MobiDB-lite"/>
    </source>
</evidence>
<dbReference type="RefSeq" id="WP_221483508.1">
    <property type="nucleotide sequence ID" value="NZ_JACHMO010000001.1"/>
</dbReference>
<dbReference type="GO" id="GO:0000976">
    <property type="term" value="F:transcription cis-regulatory region binding"/>
    <property type="evidence" value="ECO:0007669"/>
    <property type="project" value="TreeGrafter"/>
</dbReference>
<dbReference type="InterPro" id="IPR036271">
    <property type="entry name" value="Tet_transcr_reg_TetR-rel_C_sf"/>
</dbReference>
<keyword evidence="2 4" id="KW-0238">DNA-binding</keyword>
<feature type="DNA-binding region" description="H-T-H motif" evidence="4">
    <location>
        <begin position="40"/>
        <end position="59"/>
    </location>
</feature>
<dbReference type="InterPro" id="IPR001647">
    <property type="entry name" value="HTH_TetR"/>
</dbReference>
<dbReference type="InterPro" id="IPR050109">
    <property type="entry name" value="HTH-type_TetR-like_transc_reg"/>
</dbReference>
<evidence type="ECO:0000256" key="3">
    <source>
        <dbReference type="ARBA" id="ARBA00023163"/>
    </source>
</evidence>
<evidence type="ECO:0000313" key="8">
    <source>
        <dbReference type="Proteomes" id="UP000552097"/>
    </source>
</evidence>
<accession>A0A7W9M0X6</accession>
<keyword evidence="8" id="KW-1185">Reference proteome</keyword>
<reference evidence="7 8" key="1">
    <citation type="submission" date="2020-08" db="EMBL/GenBank/DDBJ databases">
        <title>Sequencing the genomes of 1000 actinobacteria strains.</title>
        <authorList>
            <person name="Klenk H.-P."/>
        </authorList>
    </citation>
    <scope>NUCLEOTIDE SEQUENCE [LARGE SCALE GENOMIC DNA]</scope>
    <source>
        <strain evidence="7 8">DSM 45486</strain>
    </source>
</reference>
<dbReference type="PROSITE" id="PS50977">
    <property type="entry name" value="HTH_TETR_2"/>
    <property type="match status" value="1"/>
</dbReference>
<dbReference type="PANTHER" id="PTHR30055:SF151">
    <property type="entry name" value="TRANSCRIPTIONAL REGULATORY PROTEIN"/>
    <property type="match status" value="1"/>
</dbReference>
<evidence type="ECO:0000256" key="2">
    <source>
        <dbReference type="ARBA" id="ARBA00023125"/>
    </source>
</evidence>
<evidence type="ECO:0000256" key="1">
    <source>
        <dbReference type="ARBA" id="ARBA00023015"/>
    </source>
</evidence>
<proteinExistence type="predicted"/>
<evidence type="ECO:0000313" key="7">
    <source>
        <dbReference type="EMBL" id="MBB5803399.1"/>
    </source>
</evidence>
<comment type="caution">
    <text evidence="7">The sequence shown here is derived from an EMBL/GenBank/DDBJ whole genome shotgun (WGS) entry which is preliminary data.</text>
</comment>
<dbReference type="Gene3D" id="1.10.357.10">
    <property type="entry name" value="Tetracycline Repressor, domain 2"/>
    <property type="match status" value="1"/>
</dbReference>
<protein>
    <submittedName>
        <fullName evidence="7">AcrR family transcriptional regulator</fullName>
    </submittedName>
</protein>
<dbReference type="PANTHER" id="PTHR30055">
    <property type="entry name" value="HTH-TYPE TRANSCRIPTIONAL REGULATOR RUTR"/>
    <property type="match status" value="1"/>
</dbReference>
<dbReference type="InterPro" id="IPR009057">
    <property type="entry name" value="Homeodomain-like_sf"/>
</dbReference>
<sequence>MGAGRTNGTAKPATRMGRPPVADREAIVRAALEIGFSRLTVSAVGERLGISHSTLYRYFKSRDDLAAAAIDHAVETIEWPLPVDGWRSFLDETAWAHWRLHDAHPGLAREITALRLTSPALVRRDNETGVHLMGFGFSAEVAMLVVDMLAELVVQEFLVAPAGDGATSLEASQQRRRELVDPWLDLYDPRLRSVLLDAVSGSTTTWFERKLALFLDGVGARRR</sequence>
<keyword evidence="3" id="KW-0804">Transcription</keyword>
<evidence type="ECO:0000256" key="4">
    <source>
        <dbReference type="PROSITE-ProRule" id="PRU00335"/>
    </source>
</evidence>